<dbReference type="InterPro" id="IPR001872">
    <property type="entry name" value="Peptidase_A8"/>
</dbReference>
<dbReference type="PRINTS" id="PR00781">
    <property type="entry name" value="LIPOSIGPTASE"/>
</dbReference>
<feature type="transmembrane region" description="Helical" evidence="9">
    <location>
        <begin position="7"/>
        <end position="28"/>
    </location>
</feature>
<evidence type="ECO:0000256" key="10">
    <source>
        <dbReference type="RuleBase" id="RU004181"/>
    </source>
</evidence>
<sequence length="206" mass="23295">MDNKNRGLIAILVIVLVIVIDQVSKIWVKTHMSLYESIEISSWFKIYFVENPGMAFGWKLGGKLFLSLFRIVAIFFIGYYLYRLVKQGYKGGYIACIALILAGAFGNIIDSIFYGEIFSASYQGHVASFVSLGEGYSSWLHGNVVDMLYFPLINGTFPSWLPVWGGENFIFFSPIFNIADSAITVGIFILLIFYRKTLSVSLEKKR</sequence>
<evidence type="ECO:0000256" key="3">
    <source>
        <dbReference type="ARBA" id="ARBA00022670"/>
    </source>
</evidence>
<organism evidence="11 12">
    <name type="scientific">Dysgonomonas termitidis</name>
    <dbReference type="NCBI Taxonomy" id="1516126"/>
    <lineage>
        <taxon>Bacteria</taxon>
        <taxon>Pseudomonadati</taxon>
        <taxon>Bacteroidota</taxon>
        <taxon>Bacteroidia</taxon>
        <taxon>Bacteroidales</taxon>
        <taxon>Dysgonomonadaceae</taxon>
        <taxon>Dysgonomonas</taxon>
    </lineage>
</organism>
<evidence type="ECO:0000256" key="2">
    <source>
        <dbReference type="ARBA" id="ARBA00022475"/>
    </source>
</evidence>
<dbReference type="Proteomes" id="UP001596023">
    <property type="component" value="Unassembled WGS sequence"/>
</dbReference>
<keyword evidence="11" id="KW-0449">Lipoprotein</keyword>
<comment type="pathway">
    <text evidence="9">Protein modification; lipoprotein biosynthesis (signal peptide cleavage).</text>
</comment>
<dbReference type="HAMAP" id="MF_00161">
    <property type="entry name" value="LspA"/>
    <property type="match status" value="1"/>
</dbReference>
<keyword evidence="2 9" id="KW-1003">Cell membrane</keyword>
<reference evidence="12" key="1">
    <citation type="journal article" date="2019" name="Int. J. Syst. Evol. Microbiol.">
        <title>The Global Catalogue of Microorganisms (GCM) 10K type strain sequencing project: providing services to taxonomists for standard genome sequencing and annotation.</title>
        <authorList>
            <consortium name="The Broad Institute Genomics Platform"/>
            <consortium name="The Broad Institute Genome Sequencing Center for Infectious Disease"/>
            <person name="Wu L."/>
            <person name="Ma J."/>
        </authorList>
    </citation>
    <scope>NUCLEOTIDE SEQUENCE [LARGE SCALE GENOMIC DNA]</scope>
    <source>
        <strain evidence="12">CCUG 66188</strain>
    </source>
</reference>
<comment type="similarity">
    <text evidence="1 9 10">Belongs to the peptidase A8 family.</text>
</comment>
<feature type="transmembrane region" description="Helical" evidence="9">
    <location>
        <begin position="94"/>
        <end position="114"/>
    </location>
</feature>
<keyword evidence="4 9" id="KW-0812">Transmembrane</keyword>
<accession>A0ABV9L222</accession>
<feature type="transmembrane region" description="Helical" evidence="9">
    <location>
        <begin position="64"/>
        <end position="82"/>
    </location>
</feature>
<comment type="function">
    <text evidence="9">This protein specifically catalyzes the removal of signal peptides from prolipoproteins.</text>
</comment>
<evidence type="ECO:0000256" key="5">
    <source>
        <dbReference type="ARBA" id="ARBA00022750"/>
    </source>
</evidence>
<keyword evidence="5 9" id="KW-0064">Aspartyl protease</keyword>
<keyword evidence="6 9" id="KW-0378">Hydrolase</keyword>
<evidence type="ECO:0000256" key="1">
    <source>
        <dbReference type="ARBA" id="ARBA00006139"/>
    </source>
</evidence>
<feature type="transmembrane region" description="Helical" evidence="9">
    <location>
        <begin position="169"/>
        <end position="194"/>
    </location>
</feature>
<dbReference type="EC" id="3.4.23.36" evidence="9"/>
<evidence type="ECO:0000256" key="4">
    <source>
        <dbReference type="ARBA" id="ARBA00022692"/>
    </source>
</evidence>
<protein>
    <recommendedName>
        <fullName evidence="9">Lipoprotein signal peptidase</fullName>
        <ecNumber evidence="9">3.4.23.36</ecNumber>
    </recommendedName>
    <alternativeName>
        <fullName evidence="9">Prolipoprotein signal peptidase</fullName>
    </alternativeName>
    <alternativeName>
        <fullName evidence="9">Signal peptidase II</fullName>
        <shortName evidence="9">SPase II</shortName>
    </alternativeName>
</protein>
<comment type="catalytic activity">
    <reaction evidence="9">
        <text>Release of signal peptides from bacterial membrane prolipoproteins. Hydrolyzes -Xaa-Yaa-Zaa-|-(S,diacylglyceryl)Cys-, in which Xaa is hydrophobic (preferably Leu), and Yaa (Ala or Ser) and Zaa (Gly or Ala) have small, neutral side chains.</text>
        <dbReference type="EC" id="3.4.23.36"/>
    </reaction>
</comment>
<dbReference type="GO" id="GO:0004190">
    <property type="term" value="F:aspartic-type endopeptidase activity"/>
    <property type="evidence" value="ECO:0007669"/>
    <property type="project" value="UniProtKB-EC"/>
</dbReference>
<keyword evidence="8 9" id="KW-0472">Membrane</keyword>
<evidence type="ECO:0000313" key="12">
    <source>
        <dbReference type="Proteomes" id="UP001596023"/>
    </source>
</evidence>
<comment type="caution">
    <text evidence="11">The sequence shown here is derived from an EMBL/GenBank/DDBJ whole genome shotgun (WGS) entry which is preliminary data.</text>
</comment>
<dbReference type="PANTHER" id="PTHR33695">
    <property type="entry name" value="LIPOPROTEIN SIGNAL PEPTIDASE"/>
    <property type="match status" value="1"/>
</dbReference>
<gene>
    <name evidence="9" type="primary">lspA</name>
    <name evidence="11" type="ORF">ACFO6W_20260</name>
</gene>
<dbReference type="EMBL" id="JBHSGN010000121">
    <property type="protein sequence ID" value="MFC4676023.1"/>
    <property type="molecule type" value="Genomic_DNA"/>
</dbReference>
<keyword evidence="3 9" id="KW-0645">Protease</keyword>
<keyword evidence="7 9" id="KW-1133">Transmembrane helix</keyword>
<dbReference type="Pfam" id="PF01252">
    <property type="entry name" value="Peptidase_A8"/>
    <property type="match status" value="1"/>
</dbReference>
<dbReference type="PANTHER" id="PTHR33695:SF1">
    <property type="entry name" value="LIPOPROTEIN SIGNAL PEPTIDASE"/>
    <property type="match status" value="1"/>
</dbReference>
<evidence type="ECO:0000256" key="6">
    <source>
        <dbReference type="ARBA" id="ARBA00022801"/>
    </source>
</evidence>
<evidence type="ECO:0000256" key="7">
    <source>
        <dbReference type="ARBA" id="ARBA00022989"/>
    </source>
</evidence>
<proteinExistence type="inferred from homology"/>
<dbReference type="RefSeq" id="WP_379999822.1">
    <property type="nucleotide sequence ID" value="NZ_JBHSGN010000121.1"/>
</dbReference>
<feature type="active site" evidence="9">
    <location>
        <position position="146"/>
    </location>
</feature>
<evidence type="ECO:0000256" key="8">
    <source>
        <dbReference type="ARBA" id="ARBA00023136"/>
    </source>
</evidence>
<feature type="active site" evidence="9">
    <location>
        <position position="180"/>
    </location>
</feature>
<name>A0ABV9L222_9BACT</name>
<evidence type="ECO:0000256" key="9">
    <source>
        <dbReference type="HAMAP-Rule" id="MF_00161"/>
    </source>
</evidence>
<dbReference type="NCBIfam" id="NF011369">
    <property type="entry name" value="PRK14788.1"/>
    <property type="match status" value="1"/>
</dbReference>
<keyword evidence="12" id="KW-1185">Reference proteome</keyword>
<evidence type="ECO:0000313" key="11">
    <source>
        <dbReference type="EMBL" id="MFC4676023.1"/>
    </source>
</evidence>
<comment type="subcellular location">
    <subcellularLocation>
        <location evidence="9">Cell membrane</location>
        <topology evidence="9">Multi-pass membrane protein</topology>
    </subcellularLocation>
</comment>